<dbReference type="GO" id="GO:0003924">
    <property type="term" value="F:GTPase activity"/>
    <property type="evidence" value="ECO:0007669"/>
    <property type="project" value="UniProtKB-UniRule"/>
</dbReference>
<feature type="region of interest" description="Disordered" evidence="4">
    <location>
        <begin position="298"/>
        <end position="358"/>
    </location>
</feature>
<evidence type="ECO:0000256" key="4">
    <source>
        <dbReference type="SAM" id="MobiDB-lite"/>
    </source>
</evidence>
<feature type="binding site" evidence="3">
    <location>
        <position position="264"/>
    </location>
    <ligand>
        <name>Zn(2+)</name>
        <dbReference type="ChEBI" id="CHEBI:29105"/>
    </ligand>
</feature>
<dbReference type="Gene3D" id="2.40.50.140">
    <property type="entry name" value="Nucleic acid-binding proteins"/>
    <property type="match status" value="1"/>
</dbReference>
<feature type="compositionally biased region" description="Basic and acidic residues" evidence="4">
    <location>
        <begin position="298"/>
        <end position="316"/>
    </location>
</feature>
<keyword evidence="3" id="KW-0690">Ribosome biogenesis</keyword>
<feature type="binding site" evidence="3">
    <location>
        <position position="272"/>
    </location>
    <ligand>
        <name>Zn(2+)</name>
        <dbReference type="ChEBI" id="CHEBI:29105"/>
    </ligand>
</feature>
<dbReference type="EC" id="3.6.1.-" evidence="3"/>
<keyword evidence="3" id="KW-0699">rRNA-binding</keyword>
<keyword evidence="3" id="KW-0963">Cytoplasm</keyword>
<dbReference type="GO" id="GO:0042274">
    <property type="term" value="P:ribosomal small subunit biogenesis"/>
    <property type="evidence" value="ECO:0007669"/>
    <property type="project" value="UniProtKB-UniRule"/>
</dbReference>
<dbReference type="SUPFAM" id="SSF50249">
    <property type="entry name" value="Nucleic acid-binding proteins"/>
    <property type="match status" value="1"/>
</dbReference>
<feature type="compositionally biased region" description="Basic residues" evidence="4">
    <location>
        <begin position="325"/>
        <end position="336"/>
    </location>
</feature>
<feature type="binding site" evidence="3">
    <location>
        <position position="266"/>
    </location>
    <ligand>
        <name>Zn(2+)</name>
        <dbReference type="ChEBI" id="CHEBI:29105"/>
    </ligand>
</feature>
<protein>
    <recommendedName>
        <fullName evidence="3">Small ribosomal subunit biogenesis GTPase RsgA</fullName>
        <ecNumber evidence="3">3.6.1.-</ecNumber>
    </recommendedName>
</protein>
<sequence length="358" mass="40767">MVDAQLTDLYGTVVAVQANFYQVRLDSPVMGENLLCTRRARLQKIGQSVMVGDRVRVEEANFDDRQGAIAEVLPRSTEIDRPAVANIEQILLVFALAEPVLDPWLISRFLVKAESTGLEIAVCVNKIDLGEPEQIELWGDRLAGWGYRPFFVSVEKNRGFEALLAQLNHKITLLAGPSGVGKSSLINCLIPEINQRVGDVSGKLQKGRHTTRHVELFALPNRGLLADSPGFNQPDIKCLPEQLTFYFPEVRQRLALGNCQFNDCTHRREPNCVVRGDWERYQHYLEFLEEAITREQSLHKTSTKESSLKLKIKEAGQETYEPKLANKKYRRPSRRGKNQDQERYENKTLQDIYNDDSE</sequence>
<dbReference type="NCBIfam" id="TIGR00157">
    <property type="entry name" value="ribosome small subunit-dependent GTPase A"/>
    <property type="match status" value="1"/>
</dbReference>
<dbReference type="Proteomes" id="UP000030321">
    <property type="component" value="Unassembled WGS sequence"/>
</dbReference>
<dbReference type="InterPro" id="IPR030378">
    <property type="entry name" value="G_CP_dom"/>
</dbReference>
<dbReference type="CDD" id="cd01854">
    <property type="entry name" value="YjeQ_EngC"/>
    <property type="match status" value="1"/>
</dbReference>
<gene>
    <name evidence="3" type="primary">rsgA</name>
    <name evidence="7" type="ORF">N44_01274</name>
</gene>
<comment type="subunit">
    <text evidence="3">Monomer. Associates with 30S ribosomal subunit, binds 16S rRNA.</text>
</comment>
<evidence type="ECO:0000256" key="3">
    <source>
        <dbReference type="HAMAP-Rule" id="MF_01820"/>
    </source>
</evidence>
<keyword evidence="2 3" id="KW-0342">GTP-binding</keyword>
<dbReference type="GO" id="GO:0046872">
    <property type="term" value="F:metal ion binding"/>
    <property type="evidence" value="ECO:0007669"/>
    <property type="project" value="UniProtKB-KW"/>
</dbReference>
<evidence type="ECO:0000259" key="6">
    <source>
        <dbReference type="PROSITE" id="PS51721"/>
    </source>
</evidence>
<keyword evidence="3" id="KW-0694">RNA-binding</keyword>
<proteinExistence type="inferred from homology"/>
<comment type="function">
    <text evidence="3">One of several proteins that assist in the late maturation steps of the functional core of the 30S ribosomal subunit. Helps release RbfA from mature subunits. May play a role in the assembly of ribosomal proteins into the subunit. Circularly permuted GTPase that catalyzes slow GTP hydrolysis, GTPase activity is stimulated by the 30S ribosomal subunit.</text>
</comment>
<evidence type="ECO:0000256" key="2">
    <source>
        <dbReference type="ARBA" id="ARBA00023134"/>
    </source>
</evidence>
<dbReference type="NCBIfam" id="NF008932">
    <property type="entry name" value="PRK12289.1"/>
    <property type="match status" value="1"/>
</dbReference>
<dbReference type="InterPro" id="IPR012340">
    <property type="entry name" value="NA-bd_OB-fold"/>
</dbReference>
<dbReference type="PANTHER" id="PTHR32120:SF11">
    <property type="entry name" value="SMALL RIBOSOMAL SUBUNIT BIOGENESIS GTPASE RSGA 1, MITOCHONDRIAL-RELATED"/>
    <property type="match status" value="1"/>
</dbReference>
<dbReference type="PROSITE" id="PS51721">
    <property type="entry name" value="G_CP"/>
    <property type="match status" value="1"/>
</dbReference>
<evidence type="ECO:0000256" key="1">
    <source>
        <dbReference type="ARBA" id="ARBA00022741"/>
    </source>
</evidence>
<keyword evidence="3" id="KW-0378">Hydrolase</keyword>
<dbReference type="EMBL" id="BBPA01000024">
    <property type="protein sequence ID" value="GAL92716.1"/>
    <property type="molecule type" value="Genomic_DNA"/>
</dbReference>
<evidence type="ECO:0000313" key="8">
    <source>
        <dbReference type="Proteomes" id="UP000030321"/>
    </source>
</evidence>
<dbReference type="AlphaFoldDB" id="A0A0A1VTS7"/>
<dbReference type="GO" id="GO:0005737">
    <property type="term" value="C:cytoplasm"/>
    <property type="evidence" value="ECO:0007669"/>
    <property type="project" value="UniProtKB-SubCell"/>
</dbReference>
<dbReference type="RefSeq" id="WP_045358512.1">
    <property type="nucleotide sequence ID" value="NZ_BBPA01000024.1"/>
</dbReference>
<comment type="cofactor">
    <cofactor evidence="3">
        <name>Zn(2+)</name>
        <dbReference type="ChEBI" id="CHEBI:29105"/>
    </cofactor>
    <text evidence="3">Binds 1 zinc ion per subunit.</text>
</comment>
<organism evidence="7 8">
    <name type="scientific">Microcystis aeruginosa NIES-44</name>
    <dbReference type="NCBI Taxonomy" id="449439"/>
    <lineage>
        <taxon>Bacteria</taxon>
        <taxon>Bacillati</taxon>
        <taxon>Cyanobacteriota</taxon>
        <taxon>Cyanophyceae</taxon>
        <taxon>Oscillatoriophycideae</taxon>
        <taxon>Chroococcales</taxon>
        <taxon>Microcystaceae</taxon>
        <taxon>Microcystis</taxon>
    </lineage>
</organism>
<dbReference type="Pfam" id="PF03193">
    <property type="entry name" value="RsgA_GTPase"/>
    <property type="match status" value="1"/>
</dbReference>
<feature type="binding site" evidence="3">
    <location>
        <begin position="176"/>
        <end position="184"/>
    </location>
    <ligand>
        <name>GTP</name>
        <dbReference type="ChEBI" id="CHEBI:37565"/>
    </ligand>
</feature>
<feature type="binding site" evidence="3">
    <location>
        <begin position="125"/>
        <end position="128"/>
    </location>
    <ligand>
        <name>GTP</name>
        <dbReference type="ChEBI" id="CHEBI:37565"/>
    </ligand>
</feature>
<feature type="domain" description="CP-type G" evidence="6">
    <location>
        <begin position="76"/>
        <end position="234"/>
    </location>
</feature>
<keyword evidence="1 3" id="KW-0547">Nucleotide-binding</keyword>
<keyword evidence="3" id="KW-0862">Zinc</keyword>
<comment type="subcellular location">
    <subcellularLocation>
        <location evidence="3">Cytoplasm</location>
    </subcellularLocation>
</comment>
<evidence type="ECO:0000259" key="5">
    <source>
        <dbReference type="PROSITE" id="PS50936"/>
    </source>
</evidence>
<dbReference type="InterPro" id="IPR004881">
    <property type="entry name" value="Ribosome_biogen_GTPase_RsgA"/>
</dbReference>
<dbReference type="PROSITE" id="PS50936">
    <property type="entry name" value="ENGC_GTPASE"/>
    <property type="match status" value="1"/>
</dbReference>
<dbReference type="InterPro" id="IPR010914">
    <property type="entry name" value="RsgA_GTPase_dom"/>
</dbReference>
<keyword evidence="3" id="KW-0479">Metal-binding</keyword>
<reference evidence="8" key="1">
    <citation type="journal article" date="2015" name="Genome">
        <title>Whole Genome Sequence of the Non-Microcystin-Producing Microcystis aeruginosa Strain NIES-44.</title>
        <authorList>
            <person name="Okano K."/>
            <person name="Miyata N."/>
            <person name="Ozaki Y."/>
        </authorList>
    </citation>
    <scope>NUCLEOTIDE SEQUENCE [LARGE SCALE GENOMIC DNA]</scope>
    <source>
        <strain evidence="8">NIES-44</strain>
    </source>
</reference>
<dbReference type="GO" id="GO:0019843">
    <property type="term" value="F:rRNA binding"/>
    <property type="evidence" value="ECO:0007669"/>
    <property type="project" value="UniProtKB-KW"/>
</dbReference>
<dbReference type="Gene3D" id="3.40.50.300">
    <property type="entry name" value="P-loop containing nucleotide triphosphate hydrolases"/>
    <property type="match status" value="1"/>
</dbReference>
<dbReference type="HAMAP" id="MF_01820">
    <property type="entry name" value="GTPase_RsgA"/>
    <property type="match status" value="1"/>
</dbReference>
<evidence type="ECO:0000313" key="7">
    <source>
        <dbReference type="EMBL" id="GAL92716.1"/>
    </source>
</evidence>
<dbReference type="InterPro" id="IPR027417">
    <property type="entry name" value="P-loop_NTPase"/>
</dbReference>
<accession>A0A0A1VTS7</accession>
<dbReference type="SUPFAM" id="SSF52540">
    <property type="entry name" value="P-loop containing nucleoside triphosphate hydrolases"/>
    <property type="match status" value="1"/>
</dbReference>
<feature type="compositionally biased region" description="Basic and acidic residues" evidence="4">
    <location>
        <begin position="337"/>
        <end position="348"/>
    </location>
</feature>
<dbReference type="GO" id="GO:0005525">
    <property type="term" value="F:GTP binding"/>
    <property type="evidence" value="ECO:0007669"/>
    <property type="project" value="UniProtKB-UniRule"/>
</dbReference>
<dbReference type="Gene3D" id="1.10.40.50">
    <property type="entry name" value="Probable gtpase engc, domain 3"/>
    <property type="match status" value="1"/>
</dbReference>
<comment type="caution">
    <text evidence="7">The sequence shown here is derived from an EMBL/GenBank/DDBJ whole genome shotgun (WGS) entry which is preliminary data.</text>
</comment>
<feature type="binding site" evidence="3">
    <location>
        <position position="259"/>
    </location>
    <ligand>
        <name>Zn(2+)</name>
        <dbReference type="ChEBI" id="CHEBI:29105"/>
    </ligand>
</feature>
<dbReference type="PANTHER" id="PTHR32120">
    <property type="entry name" value="SMALL RIBOSOMAL SUBUNIT BIOGENESIS GTPASE RSGA"/>
    <property type="match status" value="1"/>
</dbReference>
<name>A0A0A1VTS7_MICAE</name>
<feature type="domain" description="EngC GTPase" evidence="5">
    <location>
        <begin position="85"/>
        <end position="232"/>
    </location>
</feature>
<comment type="similarity">
    <text evidence="3">Belongs to the TRAFAC class YlqF/YawG GTPase family. RsgA subfamily.</text>
</comment>